<gene>
    <name evidence="3" type="primary">yibF</name>
    <name evidence="3" type="ORF">OPDIPICF_02155</name>
</gene>
<dbReference type="CDD" id="cd00299">
    <property type="entry name" value="GST_C_family"/>
    <property type="match status" value="1"/>
</dbReference>
<evidence type="ECO:0000313" key="4">
    <source>
        <dbReference type="Proteomes" id="UP000441399"/>
    </source>
</evidence>
<dbReference type="PROSITE" id="PS50404">
    <property type="entry name" value="GST_NTER"/>
    <property type="match status" value="1"/>
</dbReference>
<dbReference type="PANTHER" id="PTHR43968:SF6">
    <property type="entry name" value="GLUTATHIONE S-TRANSFERASE OMEGA"/>
    <property type="match status" value="1"/>
</dbReference>
<protein>
    <submittedName>
        <fullName evidence="3">Putative GST-like protein YibF</fullName>
    </submittedName>
</protein>
<keyword evidence="4" id="KW-1185">Reference proteome</keyword>
<sequence>MNKIYGVPLSPYVRKVLFTLEHKNIDYTLQPVLPFRCNEDYSRLHPLKKVPCFEDEYITLPDSSIICGYLDHKYPQSSVYPSDFREAAKARWLEEYADTAVAEVMLAYQFERIVKPTLRKAADEDKVTHAGVHQAPAVCRYLEDQLRASGYLFADGLLLCDIAVAGMFLTGRYGGFVVCGHTYPKLEAYLDRVWRSEAMQLRIVQEKPILENIYKHFSTTREWACDMTT</sequence>
<dbReference type="SFLD" id="SFLDG00358">
    <property type="entry name" value="Main_(cytGST)"/>
    <property type="match status" value="1"/>
</dbReference>
<evidence type="ECO:0000313" key="3">
    <source>
        <dbReference type="EMBL" id="CAA0118708.1"/>
    </source>
</evidence>
<organism evidence="3 4">
    <name type="scientific">BD1-7 clade bacterium</name>
    <dbReference type="NCBI Taxonomy" id="2029982"/>
    <lineage>
        <taxon>Bacteria</taxon>
        <taxon>Pseudomonadati</taxon>
        <taxon>Pseudomonadota</taxon>
        <taxon>Gammaproteobacteria</taxon>
        <taxon>Cellvibrionales</taxon>
        <taxon>Spongiibacteraceae</taxon>
        <taxon>BD1-7 clade</taxon>
    </lineage>
</organism>
<feature type="domain" description="GST N-terminal" evidence="1">
    <location>
        <begin position="1"/>
        <end position="78"/>
    </location>
</feature>
<evidence type="ECO:0000259" key="1">
    <source>
        <dbReference type="PROSITE" id="PS50404"/>
    </source>
</evidence>
<dbReference type="Proteomes" id="UP000441399">
    <property type="component" value="Unassembled WGS sequence"/>
</dbReference>
<dbReference type="Pfam" id="PF13417">
    <property type="entry name" value="GST_N_3"/>
    <property type="match status" value="1"/>
</dbReference>
<dbReference type="InterPro" id="IPR036282">
    <property type="entry name" value="Glutathione-S-Trfase_C_sf"/>
</dbReference>
<reference evidence="3 4" key="1">
    <citation type="submission" date="2019-11" db="EMBL/GenBank/DDBJ databases">
        <authorList>
            <person name="Holert J."/>
        </authorList>
    </citation>
    <scope>NUCLEOTIDE SEQUENCE [LARGE SCALE GENOMIC DNA]</scope>
    <source>
        <strain evidence="3">SB11_3</strain>
    </source>
</reference>
<accession>A0A5S9QIS8</accession>
<dbReference type="AlphaFoldDB" id="A0A5S9QIS8"/>
<dbReference type="InterPro" id="IPR010987">
    <property type="entry name" value="Glutathione-S-Trfase_C-like"/>
</dbReference>
<dbReference type="InterPro" id="IPR040079">
    <property type="entry name" value="Glutathione_S-Trfase"/>
</dbReference>
<dbReference type="EMBL" id="CACSIO010000034">
    <property type="protein sequence ID" value="CAA0118708.1"/>
    <property type="molecule type" value="Genomic_DNA"/>
</dbReference>
<dbReference type="OrthoDB" id="9810080at2"/>
<dbReference type="PANTHER" id="PTHR43968">
    <property type="match status" value="1"/>
</dbReference>
<dbReference type="PROSITE" id="PS50405">
    <property type="entry name" value="GST_CTER"/>
    <property type="match status" value="1"/>
</dbReference>
<dbReference type="InterPro" id="IPR036249">
    <property type="entry name" value="Thioredoxin-like_sf"/>
</dbReference>
<dbReference type="InterPro" id="IPR004045">
    <property type="entry name" value="Glutathione_S-Trfase_N"/>
</dbReference>
<evidence type="ECO:0000259" key="2">
    <source>
        <dbReference type="PROSITE" id="PS50405"/>
    </source>
</evidence>
<dbReference type="InterPro" id="IPR050983">
    <property type="entry name" value="GST_Omega/HSP26"/>
</dbReference>
<dbReference type="Gene3D" id="1.20.1050.10">
    <property type="match status" value="1"/>
</dbReference>
<dbReference type="Gene3D" id="3.40.30.10">
    <property type="entry name" value="Glutaredoxin"/>
    <property type="match status" value="1"/>
</dbReference>
<dbReference type="SUPFAM" id="SSF47616">
    <property type="entry name" value="GST C-terminal domain-like"/>
    <property type="match status" value="1"/>
</dbReference>
<feature type="domain" description="GST C-terminal" evidence="2">
    <location>
        <begin position="83"/>
        <end position="217"/>
    </location>
</feature>
<name>A0A5S9QIS8_9GAMM</name>
<dbReference type="SFLD" id="SFLDS00019">
    <property type="entry name" value="Glutathione_Transferase_(cytos"/>
    <property type="match status" value="1"/>
</dbReference>
<proteinExistence type="predicted"/>
<dbReference type="GO" id="GO:0005737">
    <property type="term" value="C:cytoplasm"/>
    <property type="evidence" value="ECO:0007669"/>
    <property type="project" value="TreeGrafter"/>
</dbReference>
<dbReference type="SUPFAM" id="SSF52833">
    <property type="entry name" value="Thioredoxin-like"/>
    <property type="match status" value="1"/>
</dbReference>